<dbReference type="Proteomes" id="UP001278050">
    <property type="component" value="Unassembled WGS sequence"/>
</dbReference>
<proteinExistence type="predicted"/>
<dbReference type="Proteomes" id="UP000182413">
    <property type="component" value="Unassembled WGS sequence"/>
</dbReference>
<dbReference type="AlphaFoldDB" id="A0A1G6TFN1"/>
<reference evidence="2 3" key="1">
    <citation type="submission" date="2016-10" db="EMBL/GenBank/DDBJ databases">
        <authorList>
            <person name="de Groot N.N."/>
        </authorList>
    </citation>
    <scope>NUCLEOTIDE SEQUENCE [LARGE SCALE GENOMIC DNA]</scope>
    <source>
        <strain evidence="2 3">JCM 10630</strain>
    </source>
</reference>
<reference evidence="1 4" key="2">
    <citation type="submission" date="2023-11" db="EMBL/GenBank/DDBJ databases">
        <title>MicrobeMod: A computational toolkit for identifying prokaryotic methylation and restriction-modification with nanopore sequencing.</title>
        <authorList>
            <person name="Crits-Christoph A."/>
            <person name="Kang S.C."/>
            <person name="Lee H."/>
            <person name="Ostrov N."/>
        </authorList>
    </citation>
    <scope>NUCLEOTIDE SEQUENCE [LARGE SCALE GENOMIC DNA]</scope>
    <source>
        <strain evidence="1 4">ATCC BAA-571</strain>
    </source>
</reference>
<gene>
    <name evidence="2" type="ORF">SAMN05216575_101214</name>
    <name evidence="1" type="ORF">SIM71_04305</name>
</gene>
<name>A0A1G6TFN1_9GAMM</name>
<keyword evidence="4" id="KW-1185">Reference proteome</keyword>
<protein>
    <submittedName>
        <fullName evidence="2">Uncharacterized protein</fullName>
    </submittedName>
</protein>
<evidence type="ECO:0000313" key="2">
    <source>
        <dbReference type="EMBL" id="SDD27336.1"/>
    </source>
</evidence>
<evidence type="ECO:0000313" key="3">
    <source>
        <dbReference type="Proteomes" id="UP000182413"/>
    </source>
</evidence>
<evidence type="ECO:0000313" key="4">
    <source>
        <dbReference type="Proteomes" id="UP001278050"/>
    </source>
</evidence>
<organism evidence="2 3">
    <name type="scientific">Ectopseudomonas alcaliphila</name>
    <dbReference type="NCBI Taxonomy" id="101564"/>
    <lineage>
        <taxon>Bacteria</taxon>
        <taxon>Pseudomonadati</taxon>
        <taxon>Pseudomonadota</taxon>
        <taxon>Gammaproteobacteria</taxon>
        <taxon>Pseudomonadales</taxon>
        <taxon>Pseudomonadaceae</taxon>
        <taxon>Ectopseudomonas</taxon>
    </lineage>
</organism>
<dbReference type="RefSeq" id="WP_074675052.1">
    <property type="nucleotide sequence ID" value="NZ_CBCSET010000001.1"/>
</dbReference>
<dbReference type="OrthoDB" id="6969690at2"/>
<dbReference type="EMBL" id="JAWXXP010000001">
    <property type="protein sequence ID" value="MDX5991269.1"/>
    <property type="molecule type" value="Genomic_DNA"/>
</dbReference>
<evidence type="ECO:0000313" key="1">
    <source>
        <dbReference type="EMBL" id="MDX5991269.1"/>
    </source>
</evidence>
<accession>A0A1G6TFN1</accession>
<dbReference type="EMBL" id="FNAE01000001">
    <property type="protein sequence ID" value="SDD27336.1"/>
    <property type="molecule type" value="Genomic_DNA"/>
</dbReference>
<sequence length="144" mass="16620">MSLERIRRKRQKNVQEQALLRRESLRLTAEHYRNQPERLPRVLVQHPKAQNIDWDRSVMVDLHLEQYGGYGVSGTVLTQEQRFVEFDLDTNEDYSALDAIGRNLWCDVTEQTSTSRHERGIGVSDGAWALEIQAQLNGEADDNA</sequence>